<feature type="compositionally biased region" description="Acidic residues" evidence="1">
    <location>
        <begin position="14"/>
        <end position="37"/>
    </location>
</feature>
<organism evidence="2 3">
    <name type="scientific">Dreissena polymorpha</name>
    <name type="common">Zebra mussel</name>
    <name type="synonym">Mytilus polymorpha</name>
    <dbReference type="NCBI Taxonomy" id="45954"/>
    <lineage>
        <taxon>Eukaryota</taxon>
        <taxon>Metazoa</taxon>
        <taxon>Spiralia</taxon>
        <taxon>Lophotrochozoa</taxon>
        <taxon>Mollusca</taxon>
        <taxon>Bivalvia</taxon>
        <taxon>Autobranchia</taxon>
        <taxon>Heteroconchia</taxon>
        <taxon>Euheterodonta</taxon>
        <taxon>Imparidentia</taxon>
        <taxon>Neoheterodontei</taxon>
        <taxon>Myida</taxon>
        <taxon>Dreissenoidea</taxon>
        <taxon>Dreissenidae</taxon>
        <taxon>Dreissena</taxon>
    </lineage>
</organism>
<evidence type="ECO:0000313" key="2">
    <source>
        <dbReference type="EMBL" id="KAH3742337.1"/>
    </source>
</evidence>
<dbReference type="EMBL" id="JAIWYP010000011">
    <property type="protein sequence ID" value="KAH3742337.1"/>
    <property type="molecule type" value="Genomic_DNA"/>
</dbReference>
<feature type="region of interest" description="Disordered" evidence="1">
    <location>
        <begin position="7"/>
        <end position="51"/>
    </location>
</feature>
<reference evidence="2" key="2">
    <citation type="submission" date="2020-11" db="EMBL/GenBank/DDBJ databases">
        <authorList>
            <person name="McCartney M.A."/>
            <person name="Auch B."/>
            <person name="Kono T."/>
            <person name="Mallez S."/>
            <person name="Becker A."/>
            <person name="Gohl D.M."/>
            <person name="Silverstein K.A.T."/>
            <person name="Koren S."/>
            <person name="Bechman K.B."/>
            <person name="Herman A."/>
            <person name="Abrahante J.E."/>
            <person name="Garbe J."/>
        </authorList>
    </citation>
    <scope>NUCLEOTIDE SEQUENCE</scope>
    <source>
        <strain evidence="2">Duluth1</strain>
        <tissue evidence="2">Whole animal</tissue>
    </source>
</reference>
<reference evidence="2" key="1">
    <citation type="journal article" date="2019" name="bioRxiv">
        <title>The Genome of the Zebra Mussel, Dreissena polymorpha: A Resource for Invasive Species Research.</title>
        <authorList>
            <person name="McCartney M.A."/>
            <person name="Auch B."/>
            <person name="Kono T."/>
            <person name="Mallez S."/>
            <person name="Zhang Y."/>
            <person name="Obille A."/>
            <person name="Becker A."/>
            <person name="Abrahante J.E."/>
            <person name="Garbe J."/>
            <person name="Badalamenti J.P."/>
            <person name="Herman A."/>
            <person name="Mangelson H."/>
            <person name="Liachko I."/>
            <person name="Sullivan S."/>
            <person name="Sone E.D."/>
            <person name="Koren S."/>
            <person name="Silverstein K.A.T."/>
            <person name="Beckman K.B."/>
            <person name="Gohl D.M."/>
        </authorList>
    </citation>
    <scope>NUCLEOTIDE SEQUENCE</scope>
    <source>
        <strain evidence="2">Duluth1</strain>
        <tissue evidence="2">Whole animal</tissue>
    </source>
</reference>
<comment type="caution">
    <text evidence="2">The sequence shown here is derived from an EMBL/GenBank/DDBJ whole genome shotgun (WGS) entry which is preliminary data.</text>
</comment>
<proteinExistence type="predicted"/>
<dbReference type="Proteomes" id="UP000828390">
    <property type="component" value="Unassembled WGS sequence"/>
</dbReference>
<gene>
    <name evidence="2" type="ORF">DPMN_049078</name>
</gene>
<accession>A0A9D4DBW8</accession>
<keyword evidence="3" id="KW-1185">Reference proteome</keyword>
<protein>
    <submittedName>
        <fullName evidence="2">Uncharacterized protein</fullName>
    </submittedName>
</protein>
<evidence type="ECO:0000256" key="1">
    <source>
        <dbReference type="SAM" id="MobiDB-lite"/>
    </source>
</evidence>
<name>A0A9D4DBW8_DREPO</name>
<sequence length="51" mass="5784">MVLCIIVDNGVNSESEDSNDEEEIHEADDLTEKEDMETVPGCSDRAQEKWQ</sequence>
<dbReference type="AlphaFoldDB" id="A0A9D4DBW8"/>
<evidence type="ECO:0000313" key="3">
    <source>
        <dbReference type="Proteomes" id="UP000828390"/>
    </source>
</evidence>